<accession>K9GND2</accession>
<dbReference type="Gene3D" id="1.10.287.470">
    <property type="entry name" value="Helix hairpin bin"/>
    <property type="match status" value="1"/>
</dbReference>
<evidence type="ECO:0000259" key="4">
    <source>
        <dbReference type="Pfam" id="PF25973"/>
    </source>
</evidence>
<reference evidence="6 7" key="1">
    <citation type="journal article" date="2013" name="Genome Announc.">
        <title>Draft Genome Sequence of an Alphaproteobacterium, Caenispirillum salinarum AK4(T), Isolated from a Solar Saltern.</title>
        <authorList>
            <person name="Khatri I."/>
            <person name="Singh A."/>
            <person name="Korpole S."/>
            <person name="Pinnaka A.K."/>
            <person name="Subramanian S."/>
        </authorList>
    </citation>
    <scope>NUCLEOTIDE SEQUENCE [LARGE SCALE GENOMIC DNA]</scope>
    <source>
        <strain evidence="6 7">AK4</strain>
    </source>
</reference>
<proteinExistence type="inferred from homology"/>
<dbReference type="PANTHER" id="PTHR30469">
    <property type="entry name" value="MULTIDRUG RESISTANCE PROTEIN MDTA"/>
    <property type="match status" value="1"/>
</dbReference>
<dbReference type="Pfam" id="PF25973">
    <property type="entry name" value="BSH_CzcB"/>
    <property type="match status" value="1"/>
</dbReference>
<dbReference type="AlphaFoldDB" id="K9GND2"/>
<dbReference type="OrthoDB" id="9806939at2"/>
<protein>
    <submittedName>
        <fullName evidence="6">Efflux transporter, RND family, MFP subunit</fullName>
    </submittedName>
</protein>
<name>K9GND2_9PROT</name>
<organism evidence="6 7">
    <name type="scientific">Caenispirillum salinarum AK4</name>
    <dbReference type="NCBI Taxonomy" id="1238182"/>
    <lineage>
        <taxon>Bacteria</taxon>
        <taxon>Pseudomonadati</taxon>
        <taxon>Pseudomonadota</taxon>
        <taxon>Alphaproteobacteria</taxon>
        <taxon>Rhodospirillales</taxon>
        <taxon>Novispirillaceae</taxon>
        <taxon>Caenispirillum</taxon>
    </lineage>
</organism>
<dbReference type="Proteomes" id="UP000009881">
    <property type="component" value="Unassembled WGS sequence"/>
</dbReference>
<dbReference type="eggNOG" id="COG0845">
    <property type="taxonomic scope" value="Bacteria"/>
</dbReference>
<feature type="coiled-coil region" evidence="2">
    <location>
        <begin position="110"/>
        <end position="137"/>
    </location>
</feature>
<comment type="similarity">
    <text evidence="1">Belongs to the membrane fusion protein (MFP) (TC 8.A.1) family.</text>
</comment>
<evidence type="ECO:0000259" key="5">
    <source>
        <dbReference type="Pfam" id="PF25989"/>
    </source>
</evidence>
<dbReference type="Gene3D" id="2.40.50.100">
    <property type="match status" value="1"/>
</dbReference>
<dbReference type="Pfam" id="PF25954">
    <property type="entry name" value="Beta-barrel_RND_2"/>
    <property type="match status" value="1"/>
</dbReference>
<dbReference type="PANTHER" id="PTHR30469:SF11">
    <property type="entry name" value="BLL4320 PROTEIN"/>
    <property type="match status" value="1"/>
</dbReference>
<comment type="caution">
    <text evidence="6">The sequence shown here is derived from an EMBL/GenBank/DDBJ whole genome shotgun (WGS) entry which is preliminary data.</text>
</comment>
<dbReference type="InterPro" id="IPR058647">
    <property type="entry name" value="BSH_CzcB-like"/>
</dbReference>
<evidence type="ECO:0000256" key="2">
    <source>
        <dbReference type="SAM" id="Coils"/>
    </source>
</evidence>
<evidence type="ECO:0000256" key="1">
    <source>
        <dbReference type="ARBA" id="ARBA00009477"/>
    </source>
</evidence>
<dbReference type="SUPFAM" id="SSF111369">
    <property type="entry name" value="HlyD-like secretion proteins"/>
    <property type="match status" value="1"/>
</dbReference>
<evidence type="ECO:0000259" key="3">
    <source>
        <dbReference type="Pfam" id="PF25954"/>
    </source>
</evidence>
<dbReference type="InterPro" id="IPR058792">
    <property type="entry name" value="Beta-barrel_RND_2"/>
</dbReference>
<evidence type="ECO:0000313" key="7">
    <source>
        <dbReference type="Proteomes" id="UP000009881"/>
    </source>
</evidence>
<keyword evidence="7" id="KW-1185">Reference proteome</keyword>
<dbReference type="GO" id="GO:0015562">
    <property type="term" value="F:efflux transmembrane transporter activity"/>
    <property type="evidence" value="ECO:0007669"/>
    <property type="project" value="TreeGrafter"/>
</dbReference>
<sequence length="381" mass="40248">MVKRLLWLLPLLILAAGVWAYADGVLRLPWQETAAGAGGGAEASRARPAKPVAVAPVERVTITDELTANGTVRATESVTVAAEASGTVEEVMFEHGAEVDKGAPLVRLDTTEAEAELSAARAELETARRAFDRARQLRANGTIAQGPFDDAQAALEAARTQVALAEVTLRKRTVAAPFAGQVGFREISPGAYLQPGDEITTLDAIERVYVDFMVAEDNLARVERGQTVTLQSVARPDAERTGAVLTVAPRVDPVSRQARVRAQVDNADGLLRPGQLVLVNVATARRETIMVPASAVVPVGYQHFAFIVGEDGTAQRRTVTLGRRTADRVEITAGIEPGERLVIEGAAKLRGGDAVRMVDPLAVDASRDTDGGATGAVPAET</sequence>
<dbReference type="EMBL" id="ANHY01000026">
    <property type="protein sequence ID" value="EKV26592.1"/>
    <property type="molecule type" value="Genomic_DNA"/>
</dbReference>
<keyword evidence="2" id="KW-0175">Coiled coil</keyword>
<dbReference type="Gene3D" id="2.40.30.170">
    <property type="match status" value="1"/>
</dbReference>
<dbReference type="Pfam" id="PF25989">
    <property type="entry name" value="YknX_C"/>
    <property type="match status" value="1"/>
</dbReference>
<feature type="domain" description="CusB-like beta-barrel" evidence="3">
    <location>
        <begin position="208"/>
        <end position="284"/>
    </location>
</feature>
<dbReference type="Gene3D" id="2.40.420.20">
    <property type="match status" value="1"/>
</dbReference>
<evidence type="ECO:0000313" key="6">
    <source>
        <dbReference type="EMBL" id="EKV26592.1"/>
    </source>
</evidence>
<dbReference type="RefSeq" id="WP_009542614.1">
    <property type="nucleotide sequence ID" value="NZ_ANHY01000026.1"/>
</dbReference>
<feature type="domain" description="YknX-like C-terminal permuted SH3-like" evidence="5">
    <location>
        <begin position="289"/>
        <end position="356"/>
    </location>
</feature>
<dbReference type="GO" id="GO:1990281">
    <property type="term" value="C:efflux pump complex"/>
    <property type="evidence" value="ECO:0007669"/>
    <property type="project" value="TreeGrafter"/>
</dbReference>
<dbReference type="STRING" id="1238182.C882_2219"/>
<dbReference type="InterPro" id="IPR006143">
    <property type="entry name" value="RND_pump_MFP"/>
</dbReference>
<gene>
    <name evidence="6" type="ORF">C882_2219</name>
</gene>
<dbReference type="InterPro" id="IPR058637">
    <property type="entry name" value="YknX-like_C"/>
</dbReference>
<dbReference type="NCBIfam" id="TIGR01730">
    <property type="entry name" value="RND_mfp"/>
    <property type="match status" value="1"/>
</dbReference>
<dbReference type="FunFam" id="2.40.30.170:FF:000010">
    <property type="entry name" value="Efflux RND transporter periplasmic adaptor subunit"/>
    <property type="match status" value="1"/>
</dbReference>
<feature type="domain" description="CzcB-like barrel-sandwich hybrid" evidence="4">
    <location>
        <begin position="78"/>
        <end position="201"/>
    </location>
</feature>